<keyword evidence="3" id="KW-1185">Reference proteome</keyword>
<dbReference type="EMBL" id="MZGW01000002">
    <property type="protein sequence ID" value="OPJ56269.1"/>
    <property type="molecule type" value="Genomic_DNA"/>
</dbReference>
<name>A0A1V4I8M7_9FIRM</name>
<dbReference type="SUPFAM" id="SSF54862">
    <property type="entry name" value="4Fe-4S ferredoxins"/>
    <property type="match status" value="1"/>
</dbReference>
<sequence>MKRNIIEINDSKCIGCGLCANACHQGAIQIINGKAKLVSDSYCDGLGMCLPACPVDAIKLIEKETEKFDESRRGFASKQNIGCPSSVNKVLKPISEEPSKVSPKLEMKSELRQWPVQLKLISPMADFWDGANLLISADCCAYAYANFHEDFIKGKLTVIGCPKLDDNEYYTEKLTEIFKTKDIKNITVVKMSVPCCQGIANAVKTAMLNAQMIVPYQEITISPDGKIV</sequence>
<dbReference type="Pfam" id="PF14697">
    <property type="entry name" value="Fer4_21"/>
    <property type="match status" value="1"/>
</dbReference>
<gene>
    <name evidence="2" type="primary">rsxB_1</name>
    <name evidence="2" type="ORF">CLOTH_06730</name>
</gene>
<dbReference type="AlphaFoldDB" id="A0A1V4I8M7"/>
<dbReference type="InterPro" id="IPR017896">
    <property type="entry name" value="4Fe4S_Fe-S-bd"/>
</dbReference>
<dbReference type="RefSeq" id="WP_079411222.1">
    <property type="nucleotide sequence ID" value="NZ_MZGW01000002.1"/>
</dbReference>
<dbReference type="OrthoDB" id="9795268at2"/>
<evidence type="ECO:0000313" key="3">
    <source>
        <dbReference type="Proteomes" id="UP000190140"/>
    </source>
</evidence>
<dbReference type="PANTHER" id="PTHR42895:SF1">
    <property type="entry name" value="IRON-SULFUR CLUSTER PROTEIN"/>
    <property type="match status" value="1"/>
</dbReference>
<dbReference type="STRING" id="29349.CLOTH_06730"/>
<feature type="domain" description="4Fe-4S ferredoxin-type" evidence="1">
    <location>
        <begin position="34"/>
        <end position="63"/>
    </location>
</feature>
<evidence type="ECO:0000313" key="2">
    <source>
        <dbReference type="EMBL" id="OPJ56269.1"/>
    </source>
</evidence>
<proteinExistence type="predicted"/>
<organism evidence="2 3">
    <name type="scientific">Alkalithermobacter paradoxus</name>
    <dbReference type="NCBI Taxonomy" id="29349"/>
    <lineage>
        <taxon>Bacteria</taxon>
        <taxon>Bacillati</taxon>
        <taxon>Bacillota</taxon>
        <taxon>Clostridia</taxon>
        <taxon>Peptostreptococcales</taxon>
        <taxon>Tepidibacteraceae</taxon>
        <taxon>Alkalithermobacter</taxon>
    </lineage>
</organism>
<protein>
    <submittedName>
        <fullName evidence="2">Electron transport complex subunit RsxB</fullName>
    </submittedName>
</protein>
<dbReference type="PANTHER" id="PTHR42895">
    <property type="entry name" value="IRON-SULFUR CLUSTER-BINDING PROTEIN-RELATED"/>
    <property type="match status" value="1"/>
</dbReference>
<evidence type="ECO:0000259" key="1">
    <source>
        <dbReference type="PROSITE" id="PS51379"/>
    </source>
</evidence>
<dbReference type="InterPro" id="IPR052911">
    <property type="entry name" value="Corrinoid_activation_enz"/>
</dbReference>
<dbReference type="Proteomes" id="UP000190140">
    <property type="component" value="Unassembled WGS sequence"/>
</dbReference>
<reference evidence="2 3" key="1">
    <citation type="submission" date="2017-03" db="EMBL/GenBank/DDBJ databases">
        <title>Genome sequence of Clostridium thermoalcaliphilum DSM 7309.</title>
        <authorList>
            <person name="Poehlein A."/>
            <person name="Daniel R."/>
        </authorList>
    </citation>
    <scope>NUCLEOTIDE SEQUENCE [LARGE SCALE GENOMIC DNA]</scope>
    <source>
        <strain evidence="2 3">DSM 7309</strain>
    </source>
</reference>
<comment type="caution">
    <text evidence="2">The sequence shown here is derived from an EMBL/GenBank/DDBJ whole genome shotgun (WGS) entry which is preliminary data.</text>
</comment>
<dbReference type="Gene3D" id="3.30.70.20">
    <property type="match status" value="1"/>
</dbReference>
<feature type="domain" description="4Fe-4S ferredoxin-type" evidence="1">
    <location>
        <begin position="4"/>
        <end position="33"/>
    </location>
</feature>
<dbReference type="PROSITE" id="PS51379">
    <property type="entry name" value="4FE4S_FER_2"/>
    <property type="match status" value="2"/>
</dbReference>
<accession>A0A1V4I8M7</accession>